<dbReference type="Proteomes" id="UP000001811">
    <property type="component" value="Chromosome 20"/>
</dbReference>
<dbReference type="Ensembl" id="ENSOCUT00000045130.1">
    <property type="protein sequence ID" value="ENSOCUP00000028316.1"/>
    <property type="gene ID" value="ENSOCUG00000035144.1"/>
</dbReference>
<reference evidence="1 2" key="1">
    <citation type="journal article" date="2011" name="Nature">
        <title>A high-resolution map of human evolutionary constraint using 29 mammals.</title>
        <authorList>
            <person name="Lindblad-Toh K."/>
            <person name="Garber M."/>
            <person name="Zuk O."/>
            <person name="Lin M.F."/>
            <person name="Parker B.J."/>
            <person name="Washietl S."/>
            <person name="Kheradpour P."/>
            <person name="Ernst J."/>
            <person name="Jordan G."/>
            <person name="Mauceli E."/>
            <person name="Ward L.D."/>
            <person name="Lowe C.B."/>
            <person name="Holloway A.K."/>
            <person name="Clamp M."/>
            <person name="Gnerre S."/>
            <person name="Alfoldi J."/>
            <person name="Beal K."/>
            <person name="Chang J."/>
            <person name="Clawson H."/>
            <person name="Cuff J."/>
            <person name="Di Palma F."/>
            <person name="Fitzgerald S."/>
            <person name="Flicek P."/>
            <person name="Guttman M."/>
            <person name="Hubisz M.J."/>
            <person name="Jaffe D.B."/>
            <person name="Jungreis I."/>
            <person name="Kent W.J."/>
            <person name="Kostka D."/>
            <person name="Lara M."/>
            <person name="Martins A.L."/>
            <person name="Massingham T."/>
            <person name="Moltke I."/>
            <person name="Raney B.J."/>
            <person name="Rasmussen M.D."/>
            <person name="Robinson J."/>
            <person name="Stark A."/>
            <person name="Vilella A.J."/>
            <person name="Wen J."/>
            <person name="Xie X."/>
            <person name="Zody M.C."/>
            <person name="Baldwin J."/>
            <person name="Bloom T."/>
            <person name="Chin C.W."/>
            <person name="Heiman D."/>
            <person name="Nicol R."/>
            <person name="Nusbaum C."/>
            <person name="Young S."/>
            <person name="Wilkinson J."/>
            <person name="Worley K.C."/>
            <person name="Kovar C.L."/>
            <person name="Muzny D.M."/>
            <person name="Gibbs R.A."/>
            <person name="Cree A."/>
            <person name="Dihn H.H."/>
            <person name="Fowler G."/>
            <person name="Jhangiani S."/>
            <person name="Joshi V."/>
            <person name="Lee S."/>
            <person name="Lewis L.R."/>
            <person name="Nazareth L.V."/>
            <person name="Okwuonu G."/>
            <person name="Santibanez J."/>
            <person name="Warren W.C."/>
            <person name="Mardis E.R."/>
            <person name="Weinstock G.M."/>
            <person name="Wilson R.K."/>
            <person name="Delehaunty K."/>
            <person name="Dooling D."/>
            <person name="Fronik C."/>
            <person name="Fulton L."/>
            <person name="Fulton B."/>
            <person name="Graves T."/>
            <person name="Minx P."/>
            <person name="Sodergren E."/>
            <person name="Birney E."/>
            <person name="Margulies E.H."/>
            <person name="Herrero J."/>
            <person name="Green E.D."/>
            <person name="Haussler D."/>
            <person name="Siepel A."/>
            <person name="Goldman N."/>
            <person name="Pollard K.S."/>
            <person name="Pedersen J.S."/>
            <person name="Lander E.S."/>
            <person name="Kellis M."/>
        </authorList>
    </citation>
    <scope>NUCLEOTIDE SEQUENCE [LARGE SCALE GENOMIC DNA]</scope>
    <source>
        <strain evidence="1 2">Thorbecke inbred</strain>
    </source>
</reference>
<keyword evidence="2" id="KW-1185">Reference proteome</keyword>
<dbReference type="InParanoid" id="A0A5F9C435"/>
<evidence type="ECO:0000313" key="1">
    <source>
        <dbReference type="Ensembl" id="ENSOCUP00000028316.1"/>
    </source>
</evidence>
<evidence type="ECO:0000313" key="2">
    <source>
        <dbReference type="Proteomes" id="UP000001811"/>
    </source>
</evidence>
<dbReference type="AlphaFoldDB" id="A0A5F9C435"/>
<dbReference type="GeneTree" id="ENSGT00900000143820"/>
<accession>A0A5F9C435</accession>
<sequence length="75" mass="8639">AHFHFLPTCLNDLSDHMASAHPVSLRLCGPPFGCSKEEIVPFFQGLEMVSRRNIKDFVIPEEDCWDRDQDHVIDQ</sequence>
<reference evidence="1" key="2">
    <citation type="submission" date="2025-08" db="UniProtKB">
        <authorList>
            <consortium name="Ensembl"/>
        </authorList>
    </citation>
    <scope>IDENTIFICATION</scope>
    <source>
        <strain evidence="1">Thorbecke</strain>
    </source>
</reference>
<dbReference type="Bgee" id="ENSOCUG00000035144">
    <property type="expression patterns" value="Expressed in lung"/>
</dbReference>
<organism evidence="1 2">
    <name type="scientific">Oryctolagus cuniculus</name>
    <name type="common">Rabbit</name>
    <dbReference type="NCBI Taxonomy" id="9986"/>
    <lineage>
        <taxon>Eukaryota</taxon>
        <taxon>Metazoa</taxon>
        <taxon>Chordata</taxon>
        <taxon>Craniata</taxon>
        <taxon>Vertebrata</taxon>
        <taxon>Euteleostomi</taxon>
        <taxon>Mammalia</taxon>
        <taxon>Eutheria</taxon>
        <taxon>Euarchontoglires</taxon>
        <taxon>Glires</taxon>
        <taxon>Lagomorpha</taxon>
        <taxon>Leporidae</taxon>
        <taxon>Oryctolagus</taxon>
    </lineage>
</organism>
<name>A0A5F9C435_RABIT</name>
<dbReference type="STRING" id="9986.ENSOCUP00000028316"/>
<protein>
    <submittedName>
        <fullName evidence="1">Uncharacterized protein</fullName>
    </submittedName>
</protein>
<reference evidence="1" key="3">
    <citation type="submission" date="2025-09" db="UniProtKB">
        <authorList>
            <consortium name="Ensembl"/>
        </authorList>
    </citation>
    <scope>IDENTIFICATION</scope>
    <source>
        <strain evidence="1">Thorbecke</strain>
    </source>
</reference>
<proteinExistence type="predicted"/>
<dbReference type="EMBL" id="AAGW02049233">
    <property type="status" value="NOT_ANNOTATED_CDS"/>
    <property type="molecule type" value="Genomic_DNA"/>
</dbReference>
<dbReference type="SMR" id="A0A5F9C435"/>